<evidence type="ECO:0000256" key="6">
    <source>
        <dbReference type="SAM" id="Phobius"/>
    </source>
</evidence>
<evidence type="ECO:0000313" key="9">
    <source>
        <dbReference type="Proteomes" id="UP000199202"/>
    </source>
</evidence>
<feature type="transmembrane region" description="Helical" evidence="6">
    <location>
        <begin position="138"/>
        <end position="157"/>
    </location>
</feature>
<keyword evidence="3 6" id="KW-0812">Transmembrane</keyword>
<proteinExistence type="predicted"/>
<protein>
    <submittedName>
        <fullName evidence="8">Putative copper resistance protein D</fullName>
    </submittedName>
</protein>
<evidence type="ECO:0000256" key="3">
    <source>
        <dbReference type="ARBA" id="ARBA00022692"/>
    </source>
</evidence>
<feature type="domain" description="Copper resistance protein D" evidence="7">
    <location>
        <begin position="225"/>
        <end position="322"/>
    </location>
</feature>
<evidence type="ECO:0000256" key="5">
    <source>
        <dbReference type="ARBA" id="ARBA00023136"/>
    </source>
</evidence>
<name>A0A1G9G5S0_9ACTN</name>
<feature type="transmembrane region" description="Helical" evidence="6">
    <location>
        <begin position="503"/>
        <end position="523"/>
    </location>
</feature>
<dbReference type="STRING" id="633440.SAMN05421869_120183"/>
<keyword evidence="9" id="KW-1185">Reference proteome</keyword>
<dbReference type="EMBL" id="FNDJ01000020">
    <property type="protein sequence ID" value="SDK95952.1"/>
    <property type="molecule type" value="Genomic_DNA"/>
</dbReference>
<feature type="transmembrane region" description="Helical" evidence="6">
    <location>
        <begin position="50"/>
        <end position="76"/>
    </location>
</feature>
<feature type="transmembrane region" description="Helical" evidence="6">
    <location>
        <begin position="12"/>
        <end position="30"/>
    </location>
</feature>
<dbReference type="PANTHER" id="PTHR34820">
    <property type="entry name" value="INNER MEMBRANE PROTEIN YEBZ"/>
    <property type="match status" value="1"/>
</dbReference>
<feature type="transmembrane region" description="Helical" evidence="6">
    <location>
        <begin position="358"/>
        <end position="378"/>
    </location>
</feature>
<feature type="transmembrane region" description="Helical" evidence="6">
    <location>
        <begin position="164"/>
        <end position="184"/>
    </location>
</feature>
<dbReference type="InterPro" id="IPR019108">
    <property type="entry name" value="Caa3_assmbl_CtaG-rel"/>
</dbReference>
<evidence type="ECO:0000256" key="1">
    <source>
        <dbReference type="ARBA" id="ARBA00004651"/>
    </source>
</evidence>
<dbReference type="PANTHER" id="PTHR34820:SF4">
    <property type="entry name" value="INNER MEMBRANE PROTEIN YEBZ"/>
    <property type="match status" value="1"/>
</dbReference>
<dbReference type="Proteomes" id="UP000199202">
    <property type="component" value="Unassembled WGS sequence"/>
</dbReference>
<reference evidence="8 9" key="1">
    <citation type="submission" date="2016-10" db="EMBL/GenBank/DDBJ databases">
        <authorList>
            <person name="de Groot N.N."/>
        </authorList>
    </citation>
    <scope>NUCLEOTIDE SEQUENCE [LARGE SCALE GENOMIC DNA]</scope>
    <source>
        <strain evidence="8 9">CGMCC 4.6533</strain>
    </source>
</reference>
<sequence>MAAVERRTWQYAGVAAGMGVLFLVGALWFGGGRPQPGLPGLPDPGLLTGWGLPLVRLAGDLCSIATVGTLVAGVVLAPRGSRESNACVRAAGRWALAWVLCTIAAYLLTISNIVALPVPELLADLSAFRFAMAFPQSQALLIVVLWVAVVALGAWHGRNRRSGVLLVIAALGLLPPIFAGHAVSAGDHDIAVSALTTHLLAAAVWVGGLAAVLVHFRRSERLGVVLPRFSTLALCCFVAVAVSGVAGAWVRLATVAQLWTTGYGVLILVKGVALVGLGIFGWLHRRRTVAGVAERSVRRTFVRLATGEAVVMIAAVGLAVGLSRTPPPAAGSHEGILDYSLAHYSAIHLITEIRLDPLILLALVAPAAGYLVGLRRLARAGVTWPAGRTVAWFAGLLALAVVLVGGVGGYARALMPAHALQYAVLGVVGPLLLACGAPLTLAARATSANSQYGDVATAVLDSRVARRLTRPGVVVIAHALPFGLLYGARLLELSVSDHVVHLLSMGLCLASGVLCCWVLAGVDPLPRPISWRARAWLLGAVAAVQAVVGLLLLAGPPLAEIWFALVSPPGAPDPVAAQRAGGVVYLTLPVVALAVLGVRLARLRRTDRRRVAHVVTPA</sequence>
<feature type="transmembrane region" description="Helical" evidence="6">
    <location>
        <begin position="419"/>
        <end position="441"/>
    </location>
</feature>
<accession>A0A1G9G5S0</accession>
<dbReference type="Pfam" id="PF05425">
    <property type="entry name" value="CopD"/>
    <property type="match status" value="1"/>
</dbReference>
<feature type="transmembrane region" description="Helical" evidence="6">
    <location>
        <begin position="226"/>
        <end position="250"/>
    </location>
</feature>
<dbReference type="Pfam" id="PF09678">
    <property type="entry name" value="Caa3_CtaG"/>
    <property type="match status" value="1"/>
</dbReference>
<dbReference type="InterPro" id="IPR008457">
    <property type="entry name" value="Cu-R_CopD_dom"/>
</dbReference>
<feature type="transmembrane region" description="Helical" evidence="6">
    <location>
        <begin position="472"/>
        <end position="491"/>
    </location>
</feature>
<comment type="subcellular location">
    <subcellularLocation>
        <location evidence="1">Cell membrane</location>
        <topology evidence="1">Multi-pass membrane protein</topology>
    </subcellularLocation>
</comment>
<evidence type="ECO:0000256" key="4">
    <source>
        <dbReference type="ARBA" id="ARBA00022989"/>
    </source>
</evidence>
<dbReference type="RefSeq" id="WP_176993579.1">
    <property type="nucleotide sequence ID" value="NZ_FNDJ01000020.1"/>
</dbReference>
<feature type="transmembrane region" description="Helical" evidence="6">
    <location>
        <begin position="190"/>
        <end position="214"/>
    </location>
</feature>
<keyword evidence="5 6" id="KW-0472">Membrane</keyword>
<evidence type="ECO:0000259" key="7">
    <source>
        <dbReference type="Pfam" id="PF05425"/>
    </source>
</evidence>
<feature type="transmembrane region" description="Helical" evidence="6">
    <location>
        <begin position="96"/>
        <end position="118"/>
    </location>
</feature>
<evidence type="ECO:0000256" key="2">
    <source>
        <dbReference type="ARBA" id="ARBA00022475"/>
    </source>
</evidence>
<feature type="transmembrane region" description="Helical" evidence="6">
    <location>
        <begin position="583"/>
        <end position="601"/>
    </location>
</feature>
<organism evidence="8 9">
    <name type="scientific">Nonomuraea jiangxiensis</name>
    <dbReference type="NCBI Taxonomy" id="633440"/>
    <lineage>
        <taxon>Bacteria</taxon>
        <taxon>Bacillati</taxon>
        <taxon>Actinomycetota</taxon>
        <taxon>Actinomycetes</taxon>
        <taxon>Streptosporangiales</taxon>
        <taxon>Streptosporangiaceae</taxon>
        <taxon>Nonomuraea</taxon>
    </lineage>
</organism>
<feature type="transmembrane region" description="Helical" evidence="6">
    <location>
        <begin position="304"/>
        <end position="322"/>
    </location>
</feature>
<dbReference type="GO" id="GO:0006825">
    <property type="term" value="P:copper ion transport"/>
    <property type="evidence" value="ECO:0007669"/>
    <property type="project" value="InterPro"/>
</dbReference>
<gene>
    <name evidence="8" type="ORF">SAMN05421869_120183</name>
</gene>
<feature type="transmembrane region" description="Helical" evidence="6">
    <location>
        <begin position="390"/>
        <end position="413"/>
    </location>
</feature>
<keyword evidence="4 6" id="KW-1133">Transmembrane helix</keyword>
<keyword evidence="2" id="KW-1003">Cell membrane</keyword>
<feature type="transmembrane region" description="Helical" evidence="6">
    <location>
        <begin position="262"/>
        <end position="283"/>
    </location>
</feature>
<dbReference type="GO" id="GO:0005886">
    <property type="term" value="C:plasma membrane"/>
    <property type="evidence" value="ECO:0007669"/>
    <property type="project" value="UniProtKB-SubCell"/>
</dbReference>
<feature type="transmembrane region" description="Helical" evidence="6">
    <location>
        <begin position="535"/>
        <end position="563"/>
    </location>
</feature>
<dbReference type="InterPro" id="IPR032694">
    <property type="entry name" value="CopC/D"/>
</dbReference>
<evidence type="ECO:0000313" key="8">
    <source>
        <dbReference type="EMBL" id="SDK95952.1"/>
    </source>
</evidence>
<dbReference type="AlphaFoldDB" id="A0A1G9G5S0"/>